<dbReference type="STRING" id="626937.HMPREF3293_00477"/>
<comment type="caution">
    <text evidence="1">The sequence shown here is derived from an EMBL/GenBank/DDBJ whole genome shotgun (WGS) entry which is preliminary data.</text>
</comment>
<sequence>MLPVTISSQFRPAGRATGLFYSLPFFTSAGIKFSKNIYRDPLHISAAELLLY</sequence>
<name>A0A136Q7V7_9FIRM</name>
<dbReference type="AlphaFoldDB" id="A0A136Q7V7"/>
<proteinExistence type="predicted"/>
<evidence type="ECO:0000313" key="2">
    <source>
        <dbReference type="Proteomes" id="UP000070366"/>
    </source>
</evidence>
<evidence type="ECO:0000313" key="1">
    <source>
        <dbReference type="EMBL" id="KXK66646.1"/>
    </source>
</evidence>
<dbReference type="EMBL" id="LSZW01000035">
    <property type="protein sequence ID" value="KXK66646.1"/>
    <property type="molecule type" value="Genomic_DNA"/>
</dbReference>
<protein>
    <submittedName>
        <fullName evidence="1">Uncharacterized protein</fullName>
    </submittedName>
</protein>
<gene>
    <name evidence="1" type="ORF">HMPREF3293_00477</name>
</gene>
<dbReference type="Proteomes" id="UP000070366">
    <property type="component" value="Unassembled WGS sequence"/>
</dbReference>
<accession>A0A136Q7V7</accession>
<reference evidence="1 2" key="1">
    <citation type="submission" date="2016-02" db="EMBL/GenBank/DDBJ databases">
        <authorList>
            <person name="Wen L."/>
            <person name="He K."/>
            <person name="Yang H."/>
        </authorList>
    </citation>
    <scope>NUCLEOTIDE SEQUENCE [LARGE SCALE GENOMIC DNA]</scope>
    <source>
        <strain evidence="1 2">DSM 22607</strain>
    </source>
</reference>
<organism evidence="1 2">
    <name type="scientific">Christensenella minuta</name>
    <dbReference type="NCBI Taxonomy" id="626937"/>
    <lineage>
        <taxon>Bacteria</taxon>
        <taxon>Bacillati</taxon>
        <taxon>Bacillota</taxon>
        <taxon>Clostridia</taxon>
        <taxon>Christensenellales</taxon>
        <taxon>Christensenellaceae</taxon>
        <taxon>Christensenella</taxon>
    </lineage>
</organism>
<keyword evidence="2" id="KW-1185">Reference proteome</keyword>